<dbReference type="Proteomes" id="UP001202550">
    <property type="component" value="Unassembled WGS sequence"/>
</dbReference>
<name>A0ABT0M3S2_9RHOB</name>
<proteinExistence type="predicted"/>
<accession>A0ABT0M3S2</accession>
<reference evidence="1 2" key="1">
    <citation type="submission" date="2022-05" db="EMBL/GenBank/DDBJ databases">
        <title>Seasonal and diel survey of microbial diversity of the Tyrrhenian coast.</title>
        <authorList>
            <person name="Gattoni G."/>
            <person name="Corral P."/>
        </authorList>
    </citation>
    <scope>NUCLEOTIDE SEQUENCE [LARGE SCALE GENOMIC DNA]</scope>
    <source>
        <strain evidence="1 2">V10</strain>
    </source>
</reference>
<comment type="caution">
    <text evidence="1">The sequence shown here is derived from an EMBL/GenBank/DDBJ whole genome shotgun (WGS) entry which is preliminary data.</text>
</comment>
<protein>
    <submittedName>
        <fullName evidence="1">Uncharacterized protein</fullName>
    </submittedName>
</protein>
<keyword evidence="2" id="KW-1185">Reference proteome</keyword>
<gene>
    <name evidence="1" type="ORF">M3N55_12165</name>
</gene>
<sequence length="158" mass="18489">MTPFEPAPEIRRISTARSLKAMNRAVKQGFRPLIKKIEPNPEIQTKYQVVQHRETGEVRCDGDYRATQFFGLSQEWDVIIPWTFRYPYAWDLPFAAYLLPPDLEVGEDVILDDLIEDLLGTVWNQGDTYRRERCKARWTGTDFELLHTNDEDTRIIVG</sequence>
<organism evidence="1 2">
    <name type="scientific">Roseinatronobacter domitianus</name>
    <dbReference type="NCBI Taxonomy" id="2940293"/>
    <lineage>
        <taxon>Bacteria</taxon>
        <taxon>Pseudomonadati</taxon>
        <taxon>Pseudomonadota</taxon>
        <taxon>Alphaproteobacteria</taxon>
        <taxon>Rhodobacterales</taxon>
        <taxon>Paracoccaceae</taxon>
        <taxon>Roseinatronobacter</taxon>
    </lineage>
</organism>
<evidence type="ECO:0000313" key="1">
    <source>
        <dbReference type="EMBL" id="MCL1629486.1"/>
    </source>
</evidence>
<evidence type="ECO:0000313" key="2">
    <source>
        <dbReference type="Proteomes" id="UP001202550"/>
    </source>
</evidence>
<dbReference type="EMBL" id="JALZWP010000012">
    <property type="protein sequence ID" value="MCL1629486.1"/>
    <property type="molecule type" value="Genomic_DNA"/>
</dbReference>
<dbReference type="RefSeq" id="WP_249059438.1">
    <property type="nucleotide sequence ID" value="NZ_JALZWP010000012.1"/>
</dbReference>